<evidence type="ECO:0000256" key="7">
    <source>
        <dbReference type="ARBA" id="ARBA00022553"/>
    </source>
</evidence>
<evidence type="ECO:0000256" key="10">
    <source>
        <dbReference type="ARBA" id="ARBA00022837"/>
    </source>
</evidence>
<feature type="compositionally biased region" description="Basic and acidic residues" evidence="19">
    <location>
        <begin position="536"/>
        <end position="578"/>
    </location>
</feature>
<dbReference type="InterPro" id="IPR001452">
    <property type="entry name" value="SH3_domain"/>
</dbReference>
<evidence type="ECO:0000256" key="6">
    <source>
        <dbReference type="ARBA" id="ARBA00022475"/>
    </source>
</evidence>
<reference evidence="22" key="1">
    <citation type="submission" date="2025-08" db="UniProtKB">
        <authorList>
            <consortium name="RefSeq"/>
        </authorList>
    </citation>
    <scope>IDENTIFICATION</scope>
    <source>
        <tissue evidence="22">Blood</tissue>
    </source>
</reference>
<keyword evidence="8" id="KW-0109">Calcium transport</keyword>
<evidence type="ECO:0000256" key="15">
    <source>
        <dbReference type="ARBA" id="ARBA00030521"/>
    </source>
</evidence>
<dbReference type="Gene3D" id="2.30.30.40">
    <property type="entry name" value="SH3 Domains"/>
    <property type="match status" value="1"/>
</dbReference>
<comment type="subcellular location">
    <subcellularLocation>
        <location evidence="1">Cell membrane</location>
        <location evidence="1">Sarcolemma</location>
        <topology evidence="1">Peripheral membrane protein</topology>
        <orientation evidence="1">Cytoplasmic side</orientation>
    </subcellularLocation>
</comment>
<evidence type="ECO:0000256" key="5">
    <source>
        <dbReference type="ARBA" id="ARBA00022448"/>
    </source>
</evidence>
<dbReference type="PANTHER" id="PTHR11824">
    <property type="entry name" value="VOLTAGE-DEPENDENT CALCIUM CHANNEL BETA SUBUNIT"/>
    <property type="match status" value="1"/>
</dbReference>
<keyword evidence="21" id="KW-1185">Reference proteome</keyword>
<dbReference type="Proteomes" id="UP000248482">
    <property type="component" value="Unplaced"/>
</dbReference>
<keyword evidence="12" id="KW-0406">Ion transport</keyword>
<comment type="subunit">
    <text evidence="17">Component of a calcium channel complex consisting of a pore-forming alpha subunit (CACNA1S) and the ancillary subunits CACNB1 or CACNB2, CACNG1 and CACNA2D1. The channel complex contains alpha, beta, gamma and delta subunits in a 1:1:1:1 ratio, i.e. it contains either CACNB1 or CACNB2. Interacts with CACNA1C. Interacts with RRAD; interaction may be involved in beta-adrenergic regulation of heart rate and contractile force. Interaction with RRAD regulates the trafficking of CACNA1C to the cell membrane. Interacts with TMIGD2. Interacts with CAMK2D. Interacts with CBARP. Interacts with CAMK2A.</text>
</comment>
<keyword evidence="10" id="KW-0106">Calcium</keyword>
<feature type="compositionally biased region" description="Basic and acidic residues" evidence="19">
    <location>
        <begin position="608"/>
        <end position="636"/>
    </location>
</feature>
<dbReference type="InterPro" id="IPR035605">
    <property type="entry name" value="CACNB2_SH3"/>
</dbReference>
<dbReference type="InterPro" id="IPR008145">
    <property type="entry name" value="GK/Ca_channel_bsu"/>
</dbReference>
<dbReference type="SMART" id="SM00072">
    <property type="entry name" value="GuKc"/>
    <property type="match status" value="1"/>
</dbReference>
<evidence type="ECO:0000256" key="3">
    <source>
        <dbReference type="ARBA" id="ARBA00019005"/>
    </source>
</evidence>
<name>A0A2Y9KCB2_ENHLU</name>
<keyword evidence="5" id="KW-0813">Transport</keyword>
<evidence type="ECO:0000256" key="4">
    <source>
        <dbReference type="ARBA" id="ARBA00022443"/>
    </source>
</evidence>
<dbReference type="GO" id="GO:0005245">
    <property type="term" value="F:voltage-gated calcium channel activity"/>
    <property type="evidence" value="ECO:0007669"/>
    <property type="project" value="InterPro"/>
</dbReference>
<evidence type="ECO:0000313" key="22">
    <source>
        <dbReference type="RefSeq" id="XP_022371387.1"/>
    </source>
</evidence>
<evidence type="ECO:0000256" key="16">
    <source>
        <dbReference type="ARBA" id="ARBA00046042"/>
    </source>
</evidence>
<keyword evidence="14" id="KW-0407">Ion channel</keyword>
<keyword evidence="6" id="KW-1003">Cell membrane</keyword>
<feature type="compositionally biased region" description="Polar residues" evidence="19">
    <location>
        <begin position="460"/>
        <end position="477"/>
    </location>
</feature>
<comment type="similarity">
    <text evidence="2">Belongs to the calcium channel beta subunit family.</text>
</comment>
<dbReference type="RefSeq" id="XP_022371387.1">
    <property type="nucleotide sequence ID" value="XM_022515679.1"/>
</dbReference>
<dbReference type="InterPro" id="IPR036028">
    <property type="entry name" value="SH3-like_dom_sf"/>
</dbReference>
<proteinExistence type="inferred from homology"/>
<gene>
    <name evidence="22" type="primary">LOC111155505</name>
</gene>
<dbReference type="PRINTS" id="PR01626">
    <property type="entry name" value="LCACHANNELB"/>
</dbReference>
<dbReference type="FunFam" id="3.40.50.300:FF:000023">
    <property type="entry name" value="Voltage-dependent L-type calcium channel subunit beta-2"/>
    <property type="match status" value="1"/>
</dbReference>
<keyword evidence="7" id="KW-0597">Phosphoprotein</keyword>
<accession>A0A2Y9KCB2</accession>
<comment type="function">
    <text evidence="16">Beta subunit of voltage-dependent calcium channels which contributes to the function of the calcium channel by increasing peak calcium current. Plays a role in shifting voltage dependencies of activation and inactivation of the channel. May modulate G protein inhibition. May contribute to beta-adrenergic augmentation of Ca(2+) influx in cardiomyocytes, thereby regulating increases in heart rate and contractile force. Involved in membrane targeting of the alpha-1 subunit CACNA1C.</text>
</comment>
<feature type="region of interest" description="Disordered" evidence="19">
    <location>
        <begin position="190"/>
        <end position="231"/>
    </location>
</feature>
<dbReference type="Gene3D" id="3.40.50.300">
    <property type="entry name" value="P-loop containing nucleotide triphosphate hydrolases"/>
    <property type="match status" value="1"/>
</dbReference>
<evidence type="ECO:0000256" key="9">
    <source>
        <dbReference type="ARBA" id="ARBA00022673"/>
    </source>
</evidence>
<feature type="compositionally biased region" description="Polar residues" evidence="19">
    <location>
        <begin position="66"/>
        <end position="85"/>
    </location>
</feature>
<dbReference type="InterPro" id="IPR027417">
    <property type="entry name" value="P-loop_NTPase"/>
</dbReference>
<evidence type="ECO:0000313" key="21">
    <source>
        <dbReference type="Proteomes" id="UP000248482"/>
    </source>
</evidence>
<feature type="region of interest" description="Disordered" evidence="19">
    <location>
        <begin position="460"/>
        <end position="636"/>
    </location>
</feature>
<keyword evidence="11" id="KW-0851">Voltage-gated channel</keyword>
<dbReference type="SUPFAM" id="SSF50044">
    <property type="entry name" value="SH3-domain"/>
    <property type="match status" value="1"/>
</dbReference>
<feature type="compositionally biased region" description="Basic and acidic residues" evidence="19">
    <location>
        <begin position="586"/>
        <end position="599"/>
    </location>
</feature>
<feature type="domain" description="SH3" evidence="20">
    <location>
        <begin position="114"/>
        <end position="183"/>
    </location>
</feature>
<keyword evidence="9" id="KW-0107">Calcium channel</keyword>
<evidence type="ECO:0000256" key="2">
    <source>
        <dbReference type="ARBA" id="ARBA00010836"/>
    </source>
</evidence>
<dbReference type="PRINTS" id="PR01628">
    <property type="entry name" value="LCACHANNELB2"/>
</dbReference>
<feature type="compositionally biased region" description="Low complexity" evidence="19">
    <location>
        <begin position="197"/>
        <end position="209"/>
    </location>
</feature>
<feature type="compositionally biased region" description="Polar residues" evidence="19">
    <location>
        <begin position="215"/>
        <end position="225"/>
    </location>
</feature>
<evidence type="ECO:0000256" key="12">
    <source>
        <dbReference type="ARBA" id="ARBA00023065"/>
    </source>
</evidence>
<evidence type="ECO:0000256" key="18">
    <source>
        <dbReference type="PROSITE-ProRule" id="PRU00192"/>
    </source>
</evidence>
<keyword evidence="13" id="KW-0472">Membrane</keyword>
<evidence type="ECO:0000256" key="14">
    <source>
        <dbReference type="ARBA" id="ARBA00023303"/>
    </source>
</evidence>
<dbReference type="Pfam" id="PF12052">
    <property type="entry name" value="VGCC_beta4Aa_N"/>
    <property type="match status" value="1"/>
</dbReference>
<evidence type="ECO:0000256" key="13">
    <source>
        <dbReference type="ARBA" id="ARBA00023136"/>
    </source>
</evidence>
<dbReference type="FunFam" id="2.30.30.40:FF:000015">
    <property type="entry name" value="Voltage-dependent L-type calcium channel subunit beta-2"/>
    <property type="match status" value="1"/>
</dbReference>
<protein>
    <recommendedName>
        <fullName evidence="3">Voltage-dependent L-type calcium channel subunit beta-2</fullName>
    </recommendedName>
    <alternativeName>
        <fullName evidence="15">Calcium channel voltage-dependent subunit beta 2</fullName>
    </alternativeName>
</protein>
<dbReference type="Pfam" id="PF00625">
    <property type="entry name" value="Guanylate_kin"/>
    <property type="match status" value="1"/>
</dbReference>
<organism evidence="21 22">
    <name type="scientific">Enhydra lutris kenyoni</name>
    <name type="common">northern sea otter</name>
    <dbReference type="NCBI Taxonomy" id="391180"/>
    <lineage>
        <taxon>Eukaryota</taxon>
        <taxon>Metazoa</taxon>
        <taxon>Chordata</taxon>
        <taxon>Craniata</taxon>
        <taxon>Vertebrata</taxon>
        <taxon>Euteleostomi</taxon>
        <taxon>Mammalia</taxon>
        <taxon>Eutheria</taxon>
        <taxon>Laurasiatheria</taxon>
        <taxon>Carnivora</taxon>
        <taxon>Caniformia</taxon>
        <taxon>Musteloidea</taxon>
        <taxon>Mustelidae</taxon>
        <taxon>Lutrinae</taxon>
        <taxon>Enhydra</taxon>
    </lineage>
</organism>
<evidence type="ECO:0000256" key="1">
    <source>
        <dbReference type="ARBA" id="ARBA00004278"/>
    </source>
</evidence>
<evidence type="ECO:0000256" key="17">
    <source>
        <dbReference type="ARBA" id="ARBA00046619"/>
    </source>
</evidence>
<dbReference type="GO" id="GO:0042383">
    <property type="term" value="C:sarcolemma"/>
    <property type="evidence" value="ECO:0007669"/>
    <property type="project" value="UniProtKB-SubCell"/>
</dbReference>
<dbReference type="GO" id="GO:0005891">
    <property type="term" value="C:voltage-gated calcium channel complex"/>
    <property type="evidence" value="ECO:0007669"/>
    <property type="project" value="InterPro"/>
</dbReference>
<dbReference type="InterPro" id="IPR005444">
    <property type="entry name" value="VDCC_L_b2su"/>
</dbReference>
<dbReference type="SUPFAM" id="SSF52540">
    <property type="entry name" value="P-loop containing nucleoside triphosphate hydrolases"/>
    <property type="match status" value="1"/>
</dbReference>
<dbReference type="InterPro" id="IPR000584">
    <property type="entry name" value="VDCC_L_bsu"/>
</dbReference>
<evidence type="ECO:0000256" key="11">
    <source>
        <dbReference type="ARBA" id="ARBA00022882"/>
    </source>
</evidence>
<feature type="region of interest" description="Disordered" evidence="19">
    <location>
        <begin position="39"/>
        <end position="111"/>
    </location>
</feature>
<dbReference type="PROSITE" id="PS50002">
    <property type="entry name" value="SH3"/>
    <property type="match status" value="1"/>
</dbReference>
<evidence type="ECO:0000256" key="19">
    <source>
        <dbReference type="SAM" id="MobiDB-lite"/>
    </source>
</evidence>
<dbReference type="InterPro" id="IPR046937">
    <property type="entry name" value="CAB1-4_N_A-dom"/>
</dbReference>
<evidence type="ECO:0000259" key="20">
    <source>
        <dbReference type="PROSITE" id="PS50002"/>
    </source>
</evidence>
<dbReference type="AlphaFoldDB" id="A0A2Y9KCB2"/>
<dbReference type="CDD" id="cd12040">
    <property type="entry name" value="SH3_CACNB2"/>
    <property type="match status" value="1"/>
</dbReference>
<feature type="compositionally biased region" description="Low complexity" evidence="19">
    <location>
        <begin position="55"/>
        <end position="65"/>
    </location>
</feature>
<evidence type="ECO:0000256" key="8">
    <source>
        <dbReference type="ARBA" id="ARBA00022568"/>
    </source>
</evidence>
<sequence length="636" mass="71034">MVQSDMSKSPPTAAAAVAQEIPMELLENAAPAGALGAAAQSYGKGARRKNRFKGSDGSTSSDTTSNSFVRQGSADSYTSRPSDSDVSLEEDREAVRREAERQAQAQLEKAKTKPVAFAVRTNVSYSAIHEDDVPVPGMAISFEAKDFLHVKEKFNNDWWIGRLVKEGCEIGFIPSPVKLENMRLQHEQRAKQGKFYSSKSGGNSSSSLGDIVPSSRKSTPPSSGAKSADEQDQWKTAGLFWRFTTEHTPPYDVVPSMRPVVLVGPSLKGYEVTDMMQKALFDFLKHRFEGRISITRVTADISLAKRSVLNNPSKHAIIERSNTRSSLAEVQSEIERIFELARTLQLVVLDADTINHPAQLSKTSLAPIIVYVKISSPKVLQRLIKSRGKSQAKHLNVQMVAADKLAQCPPELFDVILDENQLEDACEHLADYLEAYWKATHPPSSHLPNPLLSRTLATSALPSSPTQASNSQGSQGDQRTERSAPARSASQAEEEPCLEPVKKPQHRSSSSAQHHSHRSGTSRGLSRQETFDSETQESRDSAYVEPKEDYSHEHVDHYAPHRDHNHRDEPHGSSEHRHRESRHRSRDLDREQEHNECNKQRSRHKSKDRYCDKDGEGLSKKRNEAGEWNRDVYIRQ</sequence>
<dbReference type="GeneID" id="111155505"/>
<keyword evidence="4 18" id="KW-0728">SH3 domain</keyword>